<dbReference type="RefSeq" id="XP_039125007.1">
    <property type="nucleotide sequence ID" value="XM_039269073.1"/>
</dbReference>
<dbReference type="AlphaFoldDB" id="A0AB40BDN4"/>
<reference evidence="5" key="1">
    <citation type="submission" date="2025-08" db="UniProtKB">
        <authorList>
            <consortium name="RefSeq"/>
        </authorList>
    </citation>
    <scope>IDENTIFICATION</scope>
</reference>
<keyword evidence="3" id="KW-1133">Transmembrane helix</keyword>
<organism evidence="4 5">
    <name type="scientific">Dioscorea cayennensis subsp. rotundata</name>
    <name type="common">White Guinea yam</name>
    <name type="synonym">Dioscorea rotundata</name>
    <dbReference type="NCBI Taxonomy" id="55577"/>
    <lineage>
        <taxon>Eukaryota</taxon>
        <taxon>Viridiplantae</taxon>
        <taxon>Streptophyta</taxon>
        <taxon>Embryophyta</taxon>
        <taxon>Tracheophyta</taxon>
        <taxon>Spermatophyta</taxon>
        <taxon>Magnoliopsida</taxon>
        <taxon>Liliopsida</taxon>
        <taxon>Dioscoreales</taxon>
        <taxon>Dioscoreaceae</taxon>
        <taxon>Dioscorea</taxon>
    </lineage>
</organism>
<name>A0AB40BDN4_DIOCR</name>
<feature type="region of interest" description="Disordered" evidence="2">
    <location>
        <begin position="1"/>
        <end position="49"/>
    </location>
</feature>
<dbReference type="PANTHER" id="PTHR35490:SF2">
    <property type="entry name" value="BACTERIOPHAGE N4 ADSORPTION B PROTEIN"/>
    <property type="match status" value="1"/>
</dbReference>
<feature type="transmembrane region" description="Helical" evidence="3">
    <location>
        <begin position="372"/>
        <end position="393"/>
    </location>
</feature>
<keyword evidence="4" id="KW-1185">Reference proteome</keyword>
<evidence type="ECO:0000256" key="2">
    <source>
        <dbReference type="SAM" id="MobiDB-lite"/>
    </source>
</evidence>
<evidence type="ECO:0000256" key="3">
    <source>
        <dbReference type="SAM" id="Phobius"/>
    </source>
</evidence>
<gene>
    <name evidence="5" type="primary">LOC120261259</name>
</gene>
<accession>A0AB40BDN4</accession>
<keyword evidence="1" id="KW-0175">Coiled coil</keyword>
<feature type="region of interest" description="Disordered" evidence="2">
    <location>
        <begin position="120"/>
        <end position="197"/>
    </location>
</feature>
<feature type="coiled-coil region" evidence="1">
    <location>
        <begin position="331"/>
        <end position="365"/>
    </location>
</feature>
<feature type="compositionally biased region" description="Low complexity" evidence="2">
    <location>
        <begin position="29"/>
        <end position="38"/>
    </location>
</feature>
<feature type="compositionally biased region" description="Basic and acidic residues" evidence="2">
    <location>
        <begin position="120"/>
        <end position="130"/>
    </location>
</feature>
<evidence type="ECO:0000313" key="4">
    <source>
        <dbReference type="Proteomes" id="UP001515500"/>
    </source>
</evidence>
<dbReference type="GeneID" id="120261259"/>
<keyword evidence="3" id="KW-0812">Transmembrane</keyword>
<evidence type="ECO:0000313" key="5">
    <source>
        <dbReference type="RefSeq" id="XP_039125007.1"/>
    </source>
</evidence>
<sequence>MPTFTAITLDRLLEPGSRNTAPKPPPAPVKVVRPVPSSSEKKSISRPVVSPALYATPEATPLPDSPSFFSPSPYIINHKRRGPRLIKSHSRNTVIGCQPQLDGEKVEVVNGREVKVAEDVLHDGNLKEEQDLNGYRPKPLGDASSNGGPEKIDGSEKPLTVDTGRDAECEDFFDPQDSMSSVSNTEFDDSNGLDRSWKPSTPQGEFFDAFEEISSEGALSGCQNIQEELQDMRLTMSLEIEKRKQAEEAFENLQNQWHRLSHQLSLVGLKLAAPRTISEERDMLSSIDPVSELCQQVIIARAVAASIGRGCCRAEIELKLESQIELKNFEIARLSDRLQYYEAANREMSQRNQEAVERAREQRLKRKRRQKWLWSSIGLALTIGAASLAWSYFPASKPGHLEGDAEGSHED</sequence>
<evidence type="ECO:0000256" key="1">
    <source>
        <dbReference type="SAM" id="Coils"/>
    </source>
</evidence>
<feature type="coiled-coil region" evidence="1">
    <location>
        <begin position="236"/>
        <end position="263"/>
    </location>
</feature>
<proteinExistence type="predicted"/>
<keyword evidence="3" id="KW-0472">Membrane</keyword>
<protein>
    <submittedName>
        <fullName evidence="5">Uncharacterized protein LOC120261259</fullName>
    </submittedName>
</protein>
<dbReference type="PANTHER" id="PTHR35490">
    <property type="entry name" value="BACTERIOPHAGE N4 ADSORPTION B PROTEIN"/>
    <property type="match status" value="1"/>
</dbReference>
<dbReference type="Proteomes" id="UP001515500">
    <property type="component" value="Chromosome 5"/>
</dbReference>